<keyword evidence="5" id="KW-0732">Signal</keyword>
<evidence type="ECO:0000313" key="8">
    <source>
        <dbReference type="Proteomes" id="UP000192796"/>
    </source>
</evidence>
<dbReference type="Proteomes" id="UP000192796">
    <property type="component" value="Unassembled WGS sequence"/>
</dbReference>
<evidence type="ECO:0000256" key="1">
    <source>
        <dbReference type="ARBA" id="ARBA00022617"/>
    </source>
</evidence>
<evidence type="ECO:0000256" key="5">
    <source>
        <dbReference type="SAM" id="SignalP"/>
    </source>
</evidence>
<dbReference type="GO" id="GO:0009055">
    <property type="term" value="F:electron transfer activity"/>
    <property type="evidence" value="ECO:0007669"/>
    <property type="project" value="InterPro"/>
</dbReference>
<dbReference type="AlphaFoldDB" id="A0A1V9FTT0"/>
<feature type="signal peptide" evidence="5">
    <location>
        <begin position="1"/>
        <end position="20"/>
    </location>
</feature>
<feature type="domain" description="Cytochrome c" evidence="6">
    <location>
        <begin position="267"/>
        <end position="399"/>
    </location>
</feature>
<accession>A0A1V9FTT0</accession>
<dbReference type="InterPro" id="IPR051395">
    <property type="entry name" value="Cytochrome_c_Peroxidase/MauG"/>
</dbReference>
<feature type="domain" description="Cytochrome c" evidence="6">
    <location>
        <begin position="53"/>
        <end position="257"/>
    </location>
</feature>
<feature type="chain" id="PRO_5012483931" evidence="5">
    <location>
        <begin position="21"/>
        <end position="399"/>
    </location>
</feature>
<organism evidence="7 8">
    <name type="scientific">Niastella vici</name>
    <dbReference type="NCBI Taxonomy" id="1703345"/>
    <lineage>
        <taxon>Bacteria</taxon>
        <taxon>Pseudomonadati</taxon>
        <taxon>Bacteroidota</taxon>
        <taxon>Chitinophagia</taxon>
        <taxon>Chitinophagales</taxon>
        <taxon>Chitinophagaceae</taxon>
        <taxon>Niastella</taxon>
    </lineage>
</organism>
<comment type="caution">
    <text evidence="7">The sequence shown here is derived from an EMBL/GenBank/DDBJ whole genome shotgun (WGS) entry which is preliminary data.</text>
</comment>
<dbReference type="Gene3D" id="1.10.760.10">
    <property type="entry name" value="Cytochrome c-like domain"/>
    <property type="match status" value="1"/>
</dbReference>
<dbReference type="InterPro" id="IPR010538">
    <property type="entry name" value="DHOR"/>
</dbReference>
<keyword evidence="3 4" id="KW-0408">Iron</keyword>
<proteinExistence type="predicted"/>
<dbReference type="PROSITE" id="PS51007">
    <property type="entry name" value="CYTC"/>
    <property type="match status" value="2"/>
</dbReference>
<dbReference type="PANTHER" id="PTHR30600:SF4">
    <property type="entry name" value="CYTOCHROME C DOMAIN-CONTAINING PROTEIN"/>
    <property type="match status" value="1"/>
</dbReference>
<keyword evidence="8" id="KW-1185">Reference proteome</keyword>
<evidence type="ECO:0000256" key="3">
    <source>
        <dbReference type="ARBA" id="ARBA00023004"/>
    </source>
</evidence>
<dbReference type="Pfam" id="PF06537">
    <property type="entry name" value="DHOR"/>
    <property type="match status" value="1"/>
</dbReference>
<dbReference type="STRING" id="1703345.A3860_31250"/>
<dbReference type="SUPFAM" id="SSF46626">
    <property type="entry name" value="Cytochrome c"/>
    <property type="match status" value="1"/>
</dbReference>
<dbReference type="GO" id="GO:0046872">
    <property type="term" value="F:metal ion binding"/>
    <property type="evidence" value="ECO:0007669"/>
    <property type="project" value="UniProtKB-KW"/>
</dbReference>
<reference evidence="7 8" key="1">
    <citation type="submission" date="2016-03" db="EMBL/GenBank/DDBJ databases">
        <title>Niastella vici sp. nov., isolated from farmland soil.</title>
        <authorList>
            <person name="Chen L."/>
            <person name="Wang D."/>
            <person name="Yang S."/>
            <person name="Wang G."/>
        </authorList>
    </citation>
    <scope>NUCLEOTIDE SEQUENCE [LARGE SCALE GENOMIC DNA]</scope>
    <source>
        <strain evidence="7 8">DJ57</strain>
    </source>
</reference>
<keyword evidence="1 4" id="KW-0349">Heme</keyword>
<dbReference type="InterPro" id="IPR036909">
    <property type="entry name" value="Cyt_c-like_dom_sf"/>
</dbReference>
<dbReference type="PROSITE" id="PS51257">
    <property type="entry name" value="PROKAR_LIPOPROTEIN"/>
    <property type="match status" value="1"/>
</dbReference>
<evidence type="ECO:0000256" key="4">
    <source>
        <dbReference type="PROSITE-ProRule" id="PRU00433"/>
    </source>
</evidence>
<gene>
    <name evidence="7" type="ORF">A3860_31250</name>
</gene>
<evidence type="ECO:0000256" key="2">
    <source>
        <dbReference type="ARBA" id="ARBA00022723"/>
    </source>
</evidence>
<dbReference type="EMBL" id="LVYD01000056">
    <property type="protein sequence ID" value="OQP61743.1"/>
    <property type="molecule type" value="Genomic_DNA"/>
</dbReference>
<dbReference type="GO" id="GO:0004130">
    <property type="term" value="F:cytochrome-c peroxidase activity"/>
    <property type="evidence" value="ECO:0007669"/>
    <property type="project" value="TreeGrafter"/>
</dbReference>
<dbReference type="OrthoDB" id="9805202at2"/>
<name>A0A1V9FTT0_9BACT</name>
<sequence length="399" mass="43381">MTKKWVVMGSLVTIILAALACDKVLTKQPANDAILDGPVEGLTGEQHQIFLRGDVAFNDDVFTAANGLGPLFVSTSCGSCHAGDGKGHPFTTLTRFGQTDSTGNHFKDQGGPQLQNRAIPSFMPEQIPVGATFSKFTPPANTGLGFLDAVPDNTLLSMADPNDADGDGISGRVNWITLPSYITYRPGTVEHNNRYIGRFGKKAAVYDLMQQTANAYNQDMGICSYYEPYDSYTHEVVDPEVTNQKVLDLVFYLRTLKAPVQRNQNNGDVMSGKQLFINIGCAKCHTPELKTGTYAIAALANKTFQPYTDLLLHDMGSGLNDGYTEGSALPAEWRTPPLWGLGLSKNSQGQQYFLLHDGRATSIEQAITLHGGEGQTSNTRFQQLSAADRSLLIKFLESL</sequence>
<dbReference type="RefSeq" id="WP_081150487.1">
    <property type="nucleotide sequence ID" value="NZ_LVYD01000056.1"/>
</dbReference>
<keyword evidence="2 4" id="KW-0479">Metal-binding</keyword>
<dbReference type="PANTHER" id="PTHR30600">
    <property type="entry name" value="CYTOCHROME C PEROXIDASE-RELATED"/>
    <property type="match status" value="1"/>
</dbReference>
<evidence type="ECO:0000259" key="6">
    <source>
        <dbReference type="PROSITE" id="PS51007"/>
    </source>
</evidence>
<dbReference type="GO" id="GO:0020037">
    <property type="term" value="F:heme binding"/>
    <property type="evidence" value="ECO:0007669"/>
    <property type="project" value="InterPro"/>
</dbReference>
<protein>
    <submittedName>
        <fullName evidence="7">Thiol oxidoreductase</fullName>
    </submittedName>
</protein>
<evidence type="ECO:0000313" key="7">
    <source>
        <dbReference type="EMBL" id="OQP61743.1"/>
    </source>
</evidence>
<dbReference type="InterPro" id="IPR009056">
    <property type="entry name" value="Cyt_c-like_dom"/>
</dbReference>